<dbReference type="CDD" id="cd00180">
    <property type="entry name" value="PKc"/>
    <property type="match status" value="1"/>
</dbReference>
<accession>A0A8H5K175</accession>
<protein>
    <submittedName>
        <fullName evidence="3">Serine threonine kinase</fullName>
    </submittedName>
</protein>
<dbReference type="Proteomes" id="UP000582016">
    <property type="component" value="Unassembled WGS sequence"/>
</dbReference>
<feature type="domain" description="Protein kinase" evidence="2">
    <location>
        <begin position="205"/>
        <end position="529"/>
    </location>
</feature>
<keyword evidence="3" id="KW-0418">Kinase</keyword>
<name>A0A8H5K175_9HYPO</name>
<proteinExistence type="predicted"/>
<feature type="compositionally biased region" description="Polar residues" evidence="1">
    <location>
        <begin position="14"/>
        <end position="23"/>
    </location>
</feature>
<feature type="region of interest" description="Disordered" evidence="1">
    <location>
        <begin position="600"/>
        <end position="623"/>
    </location>
</feature>
<keyword evidence="3" id="KW-0808">Transferase</keyword>
<dbReference type="Gene3D" id="1.10.510.10">
    <property type="entry name" value="Transferase(Phosphotransferase) domain 1"/>
    <property type="match status" value="1"/>
</dbReference>
<keyword evidence="4" id="KW-1185">Reference proteome</keyword>
<dbReference type="InterPro" id="IPR011009">
    <property type="entry name" value="Kinase-like_dom_sf"/>
</dbReference>
<dbReference type="EMBL" id="JAAOAQ010000126">
    <property type="protein sequence ID" value="KAF5565710.1"/>
    <property type="molecule type" value="Genomic_DNA"/>
</dbReference>
<dbReference type="SUPFAM" id="SSF56112">
    <property type="entry name" value="Protein kinase-like (PK-like)"/>
    <property type="match status" value="1"/>
</dbReference>
<reference evidence="3 4" key="1">
    <citation type="submission" date="2020-05" db="EMBL/GenBank/DDBJ databases">
        <title>Identification and distribution of gene clusters putatively required for synthesis of sphingolipid metabolism inhibitors in phylogenetically diverse species of the filamentous fungus Fusarium.</title>
        <authorList>
            <person name="Kim H.-S."/>
            <person name="Busman M."/>
            <person name="Brown D.W."/>
            <person name="Divon H."/>
            <person name="Uhlig S."/>
            <person name="Proctor R.H."/>
        </authorList>
    </citation>
    <scope>NUCLEOTIDE SEQUENCE [LARGE SCALE GENOMIC DNA]</scope>
    <source>
        <strain evidence="3 4">NRRL 13617</strain>
    </source>
</reference>
<evidence type="ECO:0000259" key="2">
    <source>
        <dbReference type="PROSITE" id="PS50011"/>
    </source>
</evidence>
<dbReference type="SMART" id="SM00220">
    <property type="entry name" value="S_TKc"/>
    <property type="match status" value="1"/>
</dbReference>
<dbReference type="InterPro" id="IPR000719">
    <property type="entry name" value="Prot_kinase_dom"/>
</dbReference>
<feature type="compositionally biased region" description="Polar residues" evidence="1">
    <location>
        <begin position="609"/>
        <end position="618"/>
    </location>
</feature>
<dbReference type="GO" id="GO:0005524">
    <property type="term" value="F:ATP binding"/>
    <property type="evidence" value="ECO:0007669"/>
    <property type="project" value="InterPro"/>
</dbReference>
<dbReference type="AlphaFoldDB" id="A0A8H5K175"/>
<dbReference type="PANTHER" id="PTHR24359:SF1">
    <property type="entry name" value="INHIBITOR OF NUCLEAR FACTOR KAPPA-B KINASE EPSILON SUBUNIT HOMOLOG 1-RELATED"/>
    <property type="match status" value="1"/>
</dbReference>
<evidence type="ECO:0000313" key="3">
    <source>
        <dbReference type="EMBL" id="KAF5565710.1"/>
    </source>
</evidence>
<dbReference type="OrthoDB" id="1046782at2759"/>
<sequence>MGHRKWLDSLVPSRDSTSMSGGVQDSEPPMTGVDMSSVWETLMNACRKPAIDHTGKQAFIPLGQLIRILSPSNVERILSQRFKDEDLISLVDEVYGADGLPKRLKIMATLILVNGLGFLLDFVNAKVEDSKLPLTVQRQGQQPILYDREKNEIESSRNWTWSYPDAEYFTMKQMQICSLFCTINEEEQFMDHFRLPADFVIPFVDSDPPEVRSGGYGKVTKVFIEPSHLLYQGRYSKPECFAIKAVQHSSIDHPSEADSLARRLVIKKLEDREHLHQLLFSFRRADYYYLVFEWADGDLTDLWETMPTLYRPDVEEDARWFFRQCRGIVRSLGSLHKQRSSYTASTMEEIVHVALAGKYGRHSDIKPQNLLWFSDYQGDKKDHLVIADLGLTQFNTSQSKSHASWAGMKGYTQTYKAPESEVNHKVGTRYDIWSLGCVFLEHASVFLMRDNSCVKAFSNNRLNEDLRRNGTGNYHSDTFYNVITEEDATDEYTPIGSSVISGEVKQAVKEMIQSLKDHHLCAPSMCDFLDLISEGMLVPNQSVRYTADMVSRALRDIQLRCDQNPGYACLSRHLPLKDQLKSMPDGRIPSRQSQILAGISGGQEGSRANFDSSHTESTGDMGAADPEALKMLNELRHMTNDSSLSPGYLQLQIPKIQFDGSVGGLLQESSPISDLTHRSE</sequence>
<dbReference type="GO" id="GO:0004674">
    <property type="term" value="F:protein serine/threonine kinase activity"/>
    <property type="evidence" value="ECO:0007669"/>
    <property type="project" value="TreeGrafter"/>
</dbReference>
<organism evidence="3 4">
    <name type="scientific">Fusarium phyllophilum</name>
    <dbReference type="NCBI Taxonomy" id="47803"/>
    <lineage>
        <taxon>Eukaryota</taxon>
        <taxon>Fungi</taxon>
        <taxon>Dikarya</taxon>
        <taxon>Ascomycota</taxon>
        <taxon>Pezizomycotina</taxon>
        <taxon>Sordariomycetes</taxon>
        <taxon>Hypocreomycetidae</taxon>
        <taxon>Hypocreales</taxon>
        <taxon>Nectriaceae</taxon>
        <taxon>Fusarium</taxon>
        <taxon>Fusarium fujikuroi species complex</taxon>
    </lineage>
</organism>
<gene>
    <name evidence="3" type="ORF">FPHYL_4111</name>
</gene>
<comment type="caution">
    <text evidence="3">The sequence shown here is derived from an EMBL/GenBank/DDBJ whole genome shotgun (WGS) entry which is preliminary data.</text>
</comment>
<evidence type="ECO:0000313" key="4">
    <source>
        <dbReference type="Proteomes" id="UP000582016"/>
    </source>
</evidence>
<evidence type="ECO:0000256" key="1">
    <source>
        <dbReference type="SAM" id="MobiDB-lite"/>
    </source>
</evidence>
<dbReference type="PROSITE" id="PS50011">
    <property type="entry name" value="PROTEIN_KINASE_DOM"/>
    <property type="match status" value="1"/>
</dbReference>
<dbReference type="PANTHER" id="PTHR24359">
    <property type="entry name" value="SERINE/THREONINE-PROTEIN KINASE SBK1"/>
    <property type="match status" value="1"/>
</dbReference>
<feature type="region of interest" description="Disordered" evidence="1">
    <location>
        <begin position="1"/>
        <end position="31"/>
    </location>
</feature>
<dbReference type="Pfam" id="PF00069">
    <property type="entry name" value="Pkinase"/>
    <property type="match status" value="1"/>
</dbReference>